<feature type="modified residue" description="4-aspartylphosphate" evidence="8">
    <location>
        <position position="53"/>
    </location>
</feature>
<evidence type="ECO:0000313" key="13">
    <source>
        <dbReference type="Proteomes" id="UP000198619"/>
    </source>
</evidence>
<evidence type="ECO:0000259" key="10">
    <source>
        <dbReference type="PROSITE" id="PS50110"/>
    </source>
</evidence>
<dbReference type="EMBL" id="FOKI01000001">
    <property type="protein sequence ID" value="SFA69253.1"/>
    <property type="molecule type" value="Genomic_DNA"/>
</dbReference>
<reference evidence="12 13" key="1">
    <citation type="submission" date="2016-10" db="EMBL/GenBank/DDBJ databases">
        <authorList>
            <person name="de Groot N.N."/>
        </authorList>
    </citation>
    <scope>NUCLEOTIDE SEQUENCE [LARGE SCALE GENOMIC DNA]</scope>
    <source>
        <strain evidence="12 13">DSM 12271</strain>
    </source>
</reference>
<dbReference type="GO" id="GO:0000976">
    <property type="term" value="F:transcription cis-regulatory region binding"/>
    <property type="evidence" value="ECO:0007669"/>
    <property type="project" value="TreeGrafter"/>
</dbReference>
<evidence type="ECO:0000256" key="6">
    <source>
        <dbReference type="ARBA" id="ARBA00023163"/>
    </source>
</evidence>
<keyword evidence="13" id="KW-1185">Reference proteome</keyword>
<accession>A0A1I0UZE0</accession>
<protein>
    <recommendedName>
        <fullName evidence="1">Stage 0 sporulation protein A homolog</fullName>
    </recommendedName>
</protein>
<evidence type="ECO:0000256" key="4">
    <source>
        <dbReference type="ARBA" id="ARBA00023015"/>
    </source>
</evidence>
<sequence length="224" mass="26006">MKKTVMIVEDEIRIRKLIHDYLVREDFEVLEASNGKEALDVFKQRNMDLIILDIMMPLMDGFTFCKEIRKVSSVPVMILTARGEEEDELLGYNLGADDYVTKPFSPKVLVAKVKALLKRIEDVHITKDHILNFQDLLINKMAHEVKVKDTIINLSPKEYDLLIYLVENKDIALSREMILNSVWGYDYEGDLRTVDTNIKRLREKLLHRSSCIVTVRGSGYKFEV</sequence>
<dbReference type="RefSeq" id="WP_090037442.1">
    <property type="nucleotide sequence ID" value="NZ_FOKI01000001.1"/>
</dbReference>
<dbReference type="GO" id="GO:0000156">
    <property type="term" value="F:phosphorelay response regulator activity"/>
    <property type="evidence" value="ECO:0007669"/>
    <property type="project" value="TreeGrafter"/>
</dbReference>
<dbReference type="Gene3D" id="1.10.10.10">
    <property type="entry name" value="Winged helix-like DNA-binding domain superfamily/Winged helix DNA-binding domain"/>
    <property type="match status" value="1"/>
</dbReference>
<dbReference type="InterPro" id="IPR001867">
    <property type="entry name" value="OmpR/PhoB-type_DNA-bd"/>
</dbReference>
<evidence type="ECO:0000256" key="8">
    <source>
        <dbReference type="PROSITE-ProRule" id="PRU00169"/>
    </source>
</evidence>
<dbReference type="PROSITE" id="PS50110">
    <property type="entry name" value="RESPONSE_REGULATORY"/>
    <property type="match status" value="1"/>
</dbReference>
<evidence type="ECO:0000256" key="3">
    <source>
        <dbReference type="ARBA" id="ARBA00023012"/>
    </source>
</evidence>
<dbReference type="CDD" id="cd00383">
    <property type="entry name" value="trans_reg_C"/>
    <property type="match status" value="1"/>
</dbReference>
<dbReference type="Pfam" id="PF00072">
    <property type="entry name" value="Response_reg"/>
    <property type="match status" value="1"/>
</dbReference>
<keyword evidence="2 8" id="KW-0597">Phosphoprotein</keyword>
<dbReference type="STRING" id="84698.SAMN04488528_100127"/>
<dbReference type="Gene3D" id="3.40.50.2300">
    <property type="match status" value="1"/>
</dbReference>
<dbReference type="Proteomes" id="UP000198619">
    <property type="component" value="Unassembled WGS sequence"/>
</dbReference>
<dbReference type="OrthoDB" id="9790442at2"/>
<feature type="domain" description="OmpR/PhoB-type" evidence="11">
    <location>
        <begin position="128"/>
        <end position="224"/>
    </location>
</feature>
<dbReference type="FunFam" id="3.40.50.2300:FF:000001">
    <property type="entry name" value="DNA-binding response regulator PhoB"/>
    <property type="match status" value="1"/>
</dbReference>
<dbReference type="Gene3D" id="6.10.250.690">
    <property type="match status" value="1"/>
</dbReference>
<evidence type="ECO:0000256" key="2">
    <source>
        <dbReference type="ARBA" id="ARBA00022553"/>
    </source>
</evidence>
<keyword evidence="5 9" id="KW-0238">DNA-binding</keyword>
<dbReference type="InterPro" id="IPR001789">
    <property type="entry name" value="Sig_transdc_resp-reg_receiver"/>
</dbReference>
<dbReference type="InterPro" id="IPR039420">
    <property type="entry name" value="WalR-like"/>
</dbReference>
<dbReference type="SMART" id="SM00862">
    <property type="entry name" value="Trans_reg_C"/>
    <property type="match status" value="1"/>
</dbReference>
<dbReference type="SMART" id="SM00448">
    <property type="entry name" value="REC"/>
    <property type="match status" value="1"/>
</dbReference>
<dbReference type="Pfam" id="PF00486">
    <property type="entry name" value="Trans_reg_C"/>
    <property type="match status" value="1"/>
</dbReference>
<name>A0A1I0UZE0_9CLOT</name>
<evidence type="ECO:0000256" key="7">
    <source>
        <dbReference type="ARBA" id="ARBA00024867"/>
    </source>
</evidence>
<dbReference type="GO" id="GO:0006355">
    <property type="term" value="P:regulation of DNA-templated transcription"/>
    <property type="evidence" value="ECO:0007669"/>
    <property type="project" value="InterPro"/>
</dbReference>
<dbReference type="GO" id="GO:0032993">
    <property type="term" value="C:protein-DNA complex"/>
    <property type="evidence" value="ECO:0007669"/>
    <property type="project" value="TreeGrafter"/>
</dbReference>
<dbReference type="InterPro" id="IPR016032">
    <property type="entry name" value="Sig_transdc_resp-reg_C-effctor"/>
</dbReference>
<dbReference type="CDD" id="cd17574">
    <property type="entry name" value="REC_OmpR"/>
    <property type="match status" value="1"/>
</dbReference>
<keyword evidence="6" id="KW-0804">Transcription</keyword>
<dbReference type="InterPro" id="IPR036388">
    <property type="entry name" value="WH-like_DNA-bd_sf"/>
</dbReference>
<dbReference type="SUPFAM" id="SSF52172">
    <property type="entry name" value="CheY-like"/>
    <property type="match status" value="1"/>
</dbReference>
<dbReference type="SUPFAM" id="SSF46894">
    <property type="entry name" value="C-terminal effector domain of the bipartite response regulators"/>
    <property type="match status" value="1"/>
</dbReference>
<dbReference type="GO" id="GO:0005829">
    <property type="term" value="C:cytosol"/>
    <property type="evidence" value="ECO:0007669"/>
    <property type="project" value="TreeGrafter"/>
</dbReference>
<dbReference type="FunFam" id="1.10.10.10:FF:000018">
    <property type="entry name" value="DNA-binding response regulator ResD"/>
    <property type="match status" value="1"/>
</dbReference>
<evidence type="ECO:0000256" key="5">
    <source>
        <dbReference type="ARBA" id="ARBA00023125"/>
    </source>
</evidence>
<keyword evidence="4" id="KW-0805">Transcription regulation</keyword>
<comment type="function">
    <text evidence="7">May play the central regulatory role in sporulation. It may be an element of the effector pathway responsible for the activation of sporulation genes in response to nutritional stress. Spo0A may act in concert with spo0H (a sigma factor) to control the expression of some genes that are critical to the sporulation process.</text>
</comment>
<dbReference type="PANTHER" id="PTHR48111">
    <property type="entry name" value="REGULATOR OF RPOS"/>
    <property type="match status" value="1"/>
</dbReference>
<dbReference type="PANTHER" id="PTHR48111:SF73">
    <property type="entry name" value="ALKALINE PHOSPHATASE SYNTHESIS TRANSCRIPTIONAL REGULATORY PROTEIN PHOP"/>
    <property type="match status" value="1"/>
</dbReference>
<dbReference type="PROSITE" id="PS51755">
    <property type="entry name" value="OMPR_PHOB"/>
    <property type="match status" value="1"/>
</dbReference>
<gene>
    <name evidence="12" type="ORF">SAMN04488528_100127</name>
</gene>
<dbReference type="AlphaFoldDB" id="A0A1I0UZE0"/>
<feature type="DNA-binding region" description="OmpR/PhoB-type" evidence="9">
    <location>
        <begin position="128"/>
        <end position="224"/>
    </location>
</feature>
<evidence type="ECO:0000259" key="11">
    <source>
        <dbReference type="PROSITE" id="PS51755"/>
    </source>
</evidence>
<proteinExistence type="predicted"/>
<feature type="domain" description="Response regulatory" evidence="10">
    <location>
        <begin position="4"/>
        <end position="117"/>
    </location>
</feature>
<evidence type="ECO:0000313" key="12">
    <source>
        <dbReference type="EMBL" id="SFA69253.1"/>
    </source>
</evidence>
<keyword evidence="3" id="KW-0902">Two-component regulatory system</keyword>
<evidence type="ECO:0000256" key="9">
    <source>
        <dbReference type="PROSITE-ProRule" id="PRU01091"/>
    </source>
</evidence>
<organism evidence="12 13">
    <name type="scientific">Clostridium frigidicarnis</name>
    <dbReference type="NCBI Taxonomy" id="84698"/>
    <lineage>
        <taxon>Bacteria</taxon>
        <taxon>Bacillati</taxon>
        <taxon>Bacillota</taxon>
        <taxon>Clostridia</taxon>
        <taxon>Eubacteriales</taxon>
        <taxon>Clostridiaceae</taxon>
        <taxon>Clostridium</taxon>
    </lineage>
</organism>
<dbReference type="InterPro" id="IPR011006">
    <property type="entry name" value="CheY-like_superfamily"/>
</dbReference>
<evidence type="ECO:0000256" key="1">
    <source>
        <dbReference type="ARBA" id="ARBA00018672"/>
    </source>
</evidence>